<reference evidence="2" key="1">
    <citation type="submission" date="2010-04" db="EMBL/GenBank/DDBJ databases">
        <title>Complete genome sequence of Nitrosococcus halophilus Nc4, a salt-adapted, aerobic obligate ammonia-oxidizing sulfur purple bacterium.</title>
        <authorList>
            <consortium name="US DOE Joint Genome Institute"/>
            <person name="Campbell M.A."/>
            <person name="Malfatti S.A."/>
            <person name="Chain P.S.G."/>
            <person name="Heidelberg J.F."/>
            <person name="Ward B.B."/>
            <person name="Klotz M.G."/>
        </authorList>
    </citation>
    <scope>NUCLEOTIDE SEQUENCE [LARGE SCALE GENOMIC DNA]</scope>
    <source>
        <strain evidence="2">Nc4</strain>
    </source>
</reference>
<dbReference type="OrthoDB" id="159886at2"/>
<accession>D5BUM9</accession>
<keyword evidence="2" id="KW-1185">Reference proteome</keyword>
<evidence type="ECO:0000313" key="1">
    <source>
        <dbReference type="EMBL" id="ADE13429.1"/>
    </source>
</evidence>
<dbReference type="EMBL" id="CP001798">
    <property type="protein sequence ID" value="ADE13429.1"/>
    <property type="molecule type" value="Genomic_DNA"/>
</dbReference>
<gene>
    <name evidence="1" type="ordered locus">Nhal_0226</name>
</gene>
<dbReference type="AlphaFoldDB" id="D5BUM9"/>
<protein>
    <submittedName>
        <fullName evidence="1">Uncharacterized protein</fullName>
    </submittedName>
</protein>
<dbReference type="RefSeq" id="WP_013031325.1">
    <property type="nucleotide sequence ID" value="NC_013960.1"/>
</dbReference>
<dbReference type="InterPro" id="IPR054383">
    <property type="entry name" value="PspAB-like"/>
</dbReference>
<dbReference type="Pfam" id="PF22742">
    <property type="entry name" value="PspAB"/>
    <property type="match status" value="1"/>
</dbReference>
<organism evidence="1 2">
    <name type="scientific">Nitrosococcus halophilus (strain Nc4)</name>
    <dbReference type="NCBI Taxonomy" id="472759"/>
    <lineage>
        <taxon>Bacteria</taxon>
        <taxon>Pseudomonadati</taxon>
        <taxon>Pseudomonadota</taxon>
        <taxon>Gammaproteobacteria</taxon>
        <taxon>Chromatiales</taxon>
        <taxon>Chromatiaceae</taxon>
        <taxon>Nitrosococcus</taxon>
    </lineage>
</organism>
<proteinExistence type="predicted"/>
<dbReference type="eggNOG" id="ENOG5031PZA">
    <property type="taxonomic scope" value="Bacteria"/>
</dbReference>
<dbReference type="KEGG" id="nhl:Nhal_0226"/>
<evidence type="ECO:0000313" key="2">
    <source>
        <dbReference type="Proteomes" id="UP000001844"/>
    </source>
</evidence>
<name>D5BUM9_NITHN</name>
<dbReference type="STRING" id="472759.Nhal_0226"/>
<dbReference type="Proteomes" id="UP000001844">
    <property type="component" value="Chromosome"/>
</dbReference>
<sequence>MKWLDSLLGRATPPPPKLERLFALSTAYVTLAAKLGYSSGGKAGIVFRSADAAGFQGLQQELEDLLQLSAAEMESRCLLQKDDYGFLWMVVEDEQVEDQIATVHLVSSTLTDQGYGSSLLAAVFRFEQANQPIYWVYNYKRGSFYPFVPLPNQQRDNAKEFRLKALMEKELPLETQLELWYPLWGLPV</sequence>
<dbReference type="HOGENOM" id="CLU_099871_0_0_6"/>